<dbReference type="PROSITE" id="PS50929">
    <property type="entry name" value="ABC_TM1F"/>
    <property type="match status" value="1"/>
</dbReference>
<dbReference type="InterPro" id="IPR011527">
    <property type="entry name" value="ABC1_TM_dom"/>
</dbReference>
<dbReference type="InterPro" id="IPR017871">
    <property type="entry name" value="ABC_transporter-like_CS"/>
</dbReference>
<sequence length="639" mass="68921">MRDFPPVITSFASGRSDGHLEGGRARPHAQPDLRTPGAFLRWQLGQQRGVIVAAAAVGILWQLPLTVGPWLVGHAIDDGILPGDASATLTWTGWLLLVTVIGAVFGIAMHTLIVRSWLIALYGTTLMVARKVVQMGHVLPRRAPTGEVLSVASSDSDEFGALTEITARASAQLVAYLVVAGIVLTTSLPLGLLLLGAAPVLVGVALPLLRPLHRRQEVERSRNAELTSMATDIVGGLRILRGIGGERTFGRNYATQSQRTRLAGVSAGIWQSGIEAIGVLFSGWFLVLLMWMGTREVQSGDLTIGQLISFLGYGLFMIGPIQTFFEFAQKLTRALVSARRAIGIFEQEPPWIEPVTPIELPESGALYDDQSGFVAAPGKLTVVVSAVPEDSSQLADRLGRYLPADTEPVAVVGEGGLKGRAARRERAERLAERARISAEDHERASRPWGVRLGSVDLGQVRLADVRRRIVVSDTGSQLFGGSLQDAIDPHGRLSRDEAEETLRVANAEDVYDALPGGWQGVLDERGRGLSGGQRQRVVLARAIATSAPVLVLVEPTSAVDAHTEARIAERVSQHRRGRTTVVATVSPLWLHHADQVVLLRDGRVADTGTHEQLLVDSPDYRRVVARAIDEIPGREDTHV</sequence>
<dbReference type="Pfam" id="PF00005">
    <property type="entry name" value="ABC_tran"/>
    <property type="match status" value="1"/>
</dbReference>
<protein>
    <submittedName>
        <fullName evidence="8">Putative ABC transporter related protein</fullName>
    </submittedName>
</protein>
<organism evidence="8">
    <name type="scientific">metagenome</name>
    <dbReference type="NCBI Taxonomy" id="256318"/>
    <lineage>
        <taxon>unclassified sequences</taxon>
        <taxon>metagenomes</taxon>
    </lineage>
</organism>
<reference evidence="8" key="1">
    <citation type="submission" date="2015-08" db="EMBL/GenBank/DDBJ databases">
        <authorList>
            <person name="Babu N.S."/>
            <person name="Beckwith C.J."/>
            <person name="Beseler K.G."/>
            <person name="Brison A."/>
            <person name="Carone J.V."/>
            <person name="Caskin T.P."/>
            <person name="Diamond M."/>
            <person name="Durham M.E."/>
            <person name="Foxe J.M."/>
            <person name="Go M."/>
            <person name="Henderson B.A."/>
            <person name="Jones I.B."/>
            <person name="McGettigan J.A."/>
            <person name="Micheletti S.J."/>
            <person name="Nasrallah M.E."/>
            <person name="Ortiz D."/>
            <person name="Piller C.R."/>
            <person name="Privatt S.R."/>
            <person name="Schneider S.L."/>
            <person name="Sharp S."/>
            <person name="Smith T.C."/>
            <person name="Stanton J.D."/>
            <person name="Ullery H.E."/>
            <person name="Wilson R.J."/>
            <person name="Serrano M.G."/>
            <person name="Buck G."/>
            <person name="Lee V."/>
            <person name="Wang Y."/>
            <person name="Carvalho R."/>
            <person name="Voegtly L."/>
            <person name="Shi R."/>
            <person name="Duckworth R."/>
            <person name="Johnson A."/>
            <person name="Loviza R."/>
            <person name="Walstead R."/>
            <person name="Shah Z."/>
            <person name="Kiflezghi M."/>
            <person name="Wade K."/>
            <person name="Ball S.L."/>
            <person name="Bradley K.W."/>
            <person name="Asai D.J."/>
            <person name="Bowman C.A."/>
            <person name="Russell D.A."/>
            <person name="Pope W.H."/>
            <person name="Jacobs-Sera D."/>
            <person name="Hendrix R.W."/>
            <person name="Hatfull G.F."/>
        </authorList>
    </citation>
    <scope>NUCLEOTIDE SEQUENCE</scope>
</reference>
<keyword evidence="3 5" id="KW-1133">Transmembrane helix</keyword>
<evidence type="ECO:0000256" key="1">
    <source>
        <dbReference type="ARBA" id="ARBA00004141"/>
    </source>
</evidence>
<gene>
    <name evidence="8" type="ORF">NOCA2410008</name>
</gene>
<feature type="transmembrane region" description="Helical" evidence="5">
    <location>
        <begin position="50"/>
        <end position="71"/>
    </location>
</feature>
<evidence type="ECO:0000259" key="6">
    <source>
        <dbReference type="PROSITE" id="PS50893"/>
    </source>
</evidence>
<dbReference type="PANTHER" id="PTHR43394:SF1">
    <property type="entry name" value="ATP-BINDING CASSETTE SUB-FAMILY B MEMBER 10, MITOCHONDRIAL"/>
    <property type="match status" value="1"/>
</dbReference>
<dbReference type="InterPro" id="IPR036640">
    <property type="entry name" value="ABC1_TM_sf"/>
</dbReference>
<dbReference type="GO" id="GO:0016887">
    <property type="term" value="F:ATP hydrolysis activity"/>
    <property type="evidence" value="ECO:0007669"/>
    <property type="project" value="InterPro"/>
</dbReference>
<dbReference type="InterPro" id="IPR039421">
    <property type="entry name" value="Type_1_exporter"/>
</dbReference>
<evidence type="ECO:0000256" key="5">
    <source>
        <dbReference type="SAM" id="Phobius"/>
    </source>
</evidence>
<feature type="transmembrane region" description="Helical" evidence="5">
    <location>
        <begin position="269"/>
        <end position="292"/>
    </location>
</feature>
<dbReference type="GO" id="GO:0015421">
    <property type="term" value="F:ABC-type oligopeptide transporter activity"/>
    <property type="evidence" value="ECO:0007669"/>
    <property type="project" value="TreeGrafter"/>
</dbReference>
<keyword evidence="2 5" id="KW-0812">Transmembrane</keyword>
<feature type="domain" description="ABC transmembrane type-1" evidence="7">
    <location>
        <begin position="52"/>
        <end position="333"/>
    </location>
</feature>
<dbReference type="CDD" id="cd07346">
    <property type="entry name" value="ABC_6TM_exporters"/>
    <property type="match status" value="1"/>
</dbReference>
<dbReference type="PROSITE" id="PS50893">
    <property type="entry name" value="ABC_TRANSPORTER_2"/>
    <property type="match status" value="1"/>
</dbReference>
<evidence type="ECO:0000256" key="2">
    <source>
        <dbReference type="ARBA" id="ARBA00022692"/>
    </source>
</evidence>
<dbReference type="PANTHER" id="PTHR43394">
    <property type="entry name" value="ATP-DEPENDENT PERMEASE MDL1, MITOCHONDRIAL"/>
    <property type="match status" value="1"/>
</dbReference>
<keyword evidence="4 5" id="KW-0472">Membrane</keyword>
<dbReference type="Pfam" id="PF00664">
    <property type="entry name" value="ABC_membrane"/>
    <property type="match status" value="1"/>
</dbReference>
<feature type="domain" description="ABC transporter" evidence="6">
    <location>
        <begin position="240"/>
        <end position="626"/>
    </location>
</feature>
<dbReference type="GO" id="GO:0005524">
    <property type="term" value="F:ATP binding"/>
    <property type="evidence" value="ECO:0007669"/>
    <property type="project" value="InterPro"/>
</dbReference>
<accession>A0A2P2C5X2</accession>
<dbReference type="Gene3D" id="1.20.1560.10">
    <property type="entry name" value="ABC transporter type 1, transmembrane domain"/>
    <property type="match status" value="1"/>
</dbReference>
<dbReference type="Gene3D" id="3.40.50.300">
    <property type="entry name" value="P-loop containing nucleotide triphosphate hydrolases"/>
    <property type="match status" value="1"/>
</dbReference>
<dbReference type="EMBL" id="CZKA01000036">
    <property type="protein sequence ID" value="CUR57400.1"/>
    <property type="molecule type" value="Genomic_DNA"/>
</dbReference>
<evidence type="ECO:0000259" key="7">
    <source>
        <dbReference type="PROSITE" id="PS50929"/>
    </source>
</evidence>
<evidence type="ECO:0000256" key="3">
    <source>
        <dbReference type="ARBA" id="ARBA00022989"/>
    </source>
</evidence>
<evidence type="ECO:0000313" key="8">
    <source>
        <dbReference type="EMBL" id="CUR57400.1"/>
    </source>
</evidence>
<proteinExistence type="predicted"/>
<dbReference type="SUPFAM" id="SSF52540">
    <property type="entry name" value="P-loop containing nucleoside triphosphate hydrolases"/>
    <property type="match status" value="1"/>
</dbReference>
<dbReference type="InterPro" id="IPR027417">
    <property type="entry name" value="P-loop_NTPase"/>
</dbReference>
<feature type="transmembrane region" description="Helical" evidence="5">
    <location>
        <begin position="165"/>
        <end position="184"/>
    </location>
</feature>
<evidence type="ECO:0000256" key="4">
    <source>
        <dbReference type="ARBA" id="ARBA00023136"/>
    </source>
</evidence>
<dbReference type="AlphaFoldDB" id="A0A2P2C5X2"/>
<dbReference type="GO" id="GO:0016020">
    <property type="term" value="C:membrane"/>
    <property type="evidence" value="ECO:0007669"/>
    <property type="project" value="UniProtKB-SubCell"/>
</dbReference>
<dbReference type="PROSITE" id="PS00211">
    <property type="entry name" value="ABC_TRANSPORTER_1"/>
    <property type="match status" value="1"/>
</dbReference>
<comment type="subcellular location">
    <subcellularLocation>
        <location evidence="1">Membrane</location>
        <topology evidence="1">Multi-pass membrane protein</topology>
    </subcellularLocation>
</comment>
<feature type="transmembrane region" description="Helical" evidence="5">
    <location>
        <begin position="304"/>
        <end position="325"/>
    </location>
</feature>
<name>A0A2P2C5X2_9ZZZZ</name>
<dbReference type="InterPro" id="IPR003439">
    <property type="entry name" value="ABC_transporter-like_ATP-bd"/>
</dbReference>
<feature type="transmembrane region" description="Helical" evidence="5">
    <location>
        <begin position="91"/>
        <end position="113"/>
    </location>
</feature>
<dbReference type="SUPFAM" id="SSF90123">
    <property type="entry name" value="ABC transporter transmembrane region"/>
    <property type="match status" value="1"/>
</dbReference>